<proteinExistence type="predicted"/>
<dbReference type="Proteomes" id="UP000218842">
    <property type="component" value="Unassembled WGS sequence"/>
</dbReference>
<dbReference type="InterPro" id="IPR003399">
    <property type="entry name" value="Mce/MlaD"/>
</dbReference>
<evidence type="ECO:0000259" key="3">
    <source>
        <dbReference type="Pfam" id="PF02470"/>
    </source>
</evidence>
<dbReference type="InterPro" id="IPR052336">
    <property type="entry name" value="MlaD_Phospholipid_Transporter"/>
</dbReference>
<feature type="transmembrane region" description="Helical" evidence="2">
    <location>
        <begin position="20"/>
        <end position="41"/>
    </location>
</feature>
<dbReference type="InterPro" id="IPR024516">
    <property type="entry name" value="Mce_C"/>
</dbReference>
<evidence type="ECO:0000313" key="5">
    <source>
        <dbReference type="EMBL" id="PBJ29632.1"/>
    </source>
</evidence>
<evidence type="ECO:0000259" key="4">
    <source>
        <dbReference type="Pfam" id="PF11887"/>
    </source>
</evidence>
<organism evidence="5 6">
    <name type="scientific">Mycobacterium avium subsp. hominissuis</name>
    <dbReference type="NCBI Taxonomy" id="439334"/>
    <lineage>
        <taxon>Bacteria</taxon>
        <taxon>Bacillati</taxon>
        <taxon>Actinomycetota</taxon>
        <taxon>Actinomycetes</taxon>
        <taxon>Mycobacteriales</taxon>
        <taxon>Mycobacteriaceae</taxon>
        <taxon>Mycobacterium</taxon>
        <taxon>Mycobacterium avium complex (MAC)</taxon>
    </lineage>
</organism>
<dbReference type="Pfam" id="PF02470">
    <property type="entry name" value="MlaD"/>
    <property type="match status" value="1"/>
</dbReference>
<gene>
    <name evidence="5" type="ORF">XV03_23675</name>
</gene>
<feature type="domain" description="Mammalian cell entry C-terminal" evidence="4">
    <location>
        <begin position="128"/>
        <end position="284"/>
    </location>
</feature>
<feature type="domain" description="Mce/MlaD" evidence="3">
    <location>
        <begin position="47"/>
        <end position="121"/>
    </location>
</feature>
<dbReference type="InterPro" id="IPR005693">
    <property type="entry name" value="Mce"/>
</dbReference>
<dbReference type="GO" id="GO:0005576">
    <property type="term" value="C:extracellular region"/>
    <property type="evidence" value="ECO:0007669"/>
    <property type="project" value="TreeGrafter"/>
</dbReference>
<comment type="caution">
    <text evidence="5">The sequence shown here is derived from an EMBL/GenBank/DDBJ whole genome shotgun (WGS) entry which is preliminary data.</text>
</comment>
<feature type="region of interest" description="Disordered" evidence="1">
    <location>
        <begin position="454"/>
        <end position="499"/>
    </location>
</feature>
<keyword evidence="2" id="KW-1133">Transmembrane helix</keyword>
<dbReference type="AlphaFoldDB" id="A0A2A3L257"/>
<accession>A0A2A3L257</accession>
<evidence type="ECO:0000313" key="6">
    <source>
        <dbReference type="Proteomes" id="UP000218842"/>
    </source>
</evidence>
<name>A0A2A3L257_MYCAV</name>
<keyword evidence="2" id="KW-0472">Membrane</keyword>
<dbReference type="RefSeq" id="WP_023880619.1">
    <property type="nucleotide sequence ID" value="NZ_BDNM01000013.1"/>
</dbReference>
<protein>
    <submittedName>
        <fullName evidence="5">MCE family protein</fullName>
    </submittedName>
</protein>
<dbReference type="NCBIfam" id="TIGR00996">
    <property type="entry name" value="Mtu_fam_mce"/>
    <property type="match status" value="1"/>
</dbReference>
<dbReference type="PANTHER" id="PTHR33371">
    <property type="entry name" value="INTERMEMBRANE PHOSPHOLIPID TRANSPORT SYSTEM BINDING PROTEIN MLAD-RELATED"/>
    <property type="match status" value="1"/>
</dbReference>
<dbReference type="PANTHER" id="PTHR33371:SF4">
    <property type="entry name" value="INTERMEMBRANE PHOSPHOLIPID TRANSPORT SYSTEM BINDING PROTEIN MLAD"/>
    <property type="match status" value="1"/>
</dbReference>
<keyword evidence="2" id="KW-0812">Transmembrane</keyword>
<reference evidence="5 6" key="1">
    <citation type="journal article" date="2017" name="Genome Biol. Evol.">
        <title>Population Structure and Local Adaptation of MAC Lung Disease Agent Mycobacterium avium subsp. hominissuis.</title>
        <authorList>
            <person name="Yano H."/>
            <person name="Iwamoto T."/>
            <person name="Nishiuchi Y."/>
            <person name="Nakajima C."/>
            <person name="Starkova D.A."/>
            <person name="Mokrousov I."/>
            <person name="Narvskaya O."/>
            <person name="Yoshida S."/>
            <person name="Arikawa K."/>
            <person name="Nakanishi N."/>
            <person name="Osaki K."/>
            <person name="Nakagawa I."/>
            <person name="Ato M."/>
            <person name="Suzuki Y."/>
            <person name="Maruyama F."/>
        </authorList>
    </citation>
    <scope>NUCLEOTIDE SEQUENCE [LARGE SCALE GENOMIC DNA]</scope>
    <source>
        <strain evidence="5 6">OCU466</strain>
    </source>
</reference>
<sequence length="499" mass="53728">MSTIFDIRNLRLPKVSARVLVIAALAAVFVFIAAVAGVQLYRKLTTTAVVAYFSETLALYPGDRVQIMGVRVGSIDKIEPAGDKMRVTLHYNNKYRVPANATASILNPSLVASRTIQLSPPYTGGPVLRDGAVIPIERTRVPVEWDQLRDSINAILRQLGPTPQQPAGPFGDIIESAADNLSGKGKQVNETLNSLSQALTALNEGRGDFVAITKSLARFVTALYQHKQQFVALNDNLAQFTDWFTQSDHQVSDTITHLDQVLDAARKFVNDNAPGLTHDVGNLADVTTTILQPEPRDGLETALHVLPTFAGNFNNLYQPAHSSLVGLFVFPNFANPIHFLCSAIQAGSRLGYQDSAELCAQYLAPVLDAIKFNYPPAGLNPFNSAATLPKEVAYSEERLRPPPGYKDTTVPGIFARDTPFSHGNHEPGWVVAPGMQGTDVQPFTAGMLTPESLAELMGGPDTAPPPPGVTAAGPPNAYDESNPPSPPWFSRPTPPGPGR</sequence>
<dbReference type="EMBL" id="LBGZ01000149">
    <property type="protein sequence ID" value="PBJ29632.1"/>
    <property type="molecule type" value="Genomic_DNA"/>
</dbReference>
<feature type="compositionally biased region" description="Pro residues" evidence="1">
    <location>
        <begin position="483"/>
        <end position="499"/>
    </location>
</feature>
<evidence type="ECO:0000256" key="2">
    <source>
        <dbReference type="SAM" id="Phobius"/>
    </source>
</evidence>
<dbReference type="Pfam" id="PF11887">
    <property type="entry name" value="Mce4_CUP1"/>
    <property type="match status" value="1"/>
</dbReference>
<evidence type="ECO:0000256" key="1">
    <source>
        <dbReference type="SAM" id="MobiDB-lite"/>
    </source>
</evidence>